<sequence length="71" mass="8006">MTPTERILYRLSIYVPHTYAPTQVIRDAVEHIRVLDADLTALQAAYAALQAEHLAMRTDRDRLAQTAKEAA</sequence>
<dbReference type="AlphaFoldDB" id="A0A7X6HEL6"/>
<dbReference type="EMBL" id="JAAZSQ010000006">
    <property type="protein sequence ID" value="NKX54576.1"/>
    <property type="molecule type" value="Genomic_DNA"/>
</dbReference>
<proteinExistence type="predicted"/>
<protein>
    <submittedName>
        <fullName evidence="1">Uncharacterized protein</fullName>
    </submittedName>
</protein>
<reference evidence="1 2" key="1">
    <citation type="submission" date="2020-04" db="EMBL/GenBank/DDBJ databases">
        <title>Arthrobacter sp. nov.</title>
        <authorList>
            <person name="Liu S."/>
        </authorList>
    </citation>
    <scope>NUCLEOTIDE SEQUENCE [LARGE SCALE GENOMIC DNA]</scope>
    <source>
        <strain evidence="1 2">E918</strain>
    </source>
</reference>
<gene>
    <name evidence="1" type="ORF">HGG74_08490</name>
</gene>
<evidence type="ECO:0000313" key="2">
    <source>
        <dbReference type="Proteomes" id="UP000544090"/>
    </source>
</evidence>
<accession>A0A7X6HEL6</accession>
<keyword evidence="2" id="KW-1185">Reference proteome</keyword>
<dbReference type="Proteomes" id="UP000544090">
    <property type="component" value="Unassembled WGS sequence"/>
</dbReference>
<comment type="caution">
    <text evidence="1">The sequence shown here is derived from an EMBL/GenBank/DDBJ whole genome shotgun (WGS) entry which is preliminary data.</text>
</comment>
<name>A0A7X6HEL6_9MICC</name>
<evidence type="ECO:0000313" key="1">
    <source>
        <dbReference type="EMBL" id="NKX54576.1"/>
    </source>
</evidence>
<organism evidence="1 2">
    <name type="scientific">Arthrobacter mobilis</name>
    <dbReference type="NCBI Taxonomy" id="2724944"/>
    <lineage>
        <taxon>Bacteria</taxon>
        <taxon>Bacillati</taxon>
        <taxon>Actinomycetota</taxon>
        <taxon>Actinomycetes</taxon>
        <taxon>Micrococcales</taxon>
        <taxon>Micrococcaceae</taxon>
        <taxon>Arthrobacter</taxon>
    </lineage>
</organism>
<dbReference type="RefSeq" id="WP_168485918.1">
    <property type="nucleotide sequence ID" value="NZ_JAAZSQ010000006.1"/>
</dbReference>